<dbReference type="Proteomes" id="UP000016568">
    <property type="component" value="Unassembled WGS sequence"/>
</dbReference>
<proteinExistence type="inferred from homology"/>
<dbReference type="AlphaFoldDB" id="U2ZQ83"/>
<organism evidence="3 4">
    <name type="scientific">Caenibius tardaugens NBRC 16725</name>
    <dbReference type="NCBI Taxonomy" id="1219035"/>
    <lineage>
        <taxon>Bacteria</taxon>
        <taxon>Pseudomonadati</taxon>
        <taxon>Pseudomonadota</taxon>
        <taxon>Alphaproteobacteria</taxon>
        <taxon>Sphingomonadales</taxon>
        <taxon>Erythrobacteraceae</taxon>
        <taxon>Caenibius</taxon>
    </lineage>
</organism>
<gene>
    <name evidence="3" type="ORF">NT2_01_02980</name>
</gene>
<dbReference type="FunFam" id="3.40.50.720:FF:000173">
    <property type="entry name" value="3-oxoacyl-[acyl-carrier protein] reductase"/>
    <property type="match status" value="1"/>
</dbReference>
<dbReference type="PROSITE" id="PS00061">
    <property type="entry name" value="ADH_SHORT"/>
    <property type="match status" value="1"/>
</dbReference>
<dbReference type="PANTHER" id="PTHR42879">
    <property type="entry name" value="3-OXOACYL-(ACYL-CARRIER-PROTEIN) REDUCTASE"/>
    <property type="match status" value="1"/>
</dbReference>
<sequence length="248" mass="25041">MSVPGHHNVAMVTGAAGGLGGVIVRCLAAKGYRVLAADIAGDAIEAFTADAGDRVIPHQLDVTDKAAFAAALDRARAEWGGVGVLVNNAAITRTTPVFDIAPEEFDLVTGVALKGTFIGCQVVGAHMREHGYGRIVNIASLAGQNGGTSTGAHYAAAKGGILTLTKVFARELAASGVTVNAISPGPLNLDSVRSLLPPEKLAAVVGTIPAGTLGDPAYIAEMVTMLASPQATSAIGAAFDINGGLFMR</sequence>
<protein>
    <submittedName>
        <fullName evidence="3">Putative oxidoreductase</fullName>
    </submittedName>
</protein>
<comment type="caution">
    <text evidence="3">The sequence shown here is derived from an EMBL/GenBank/DDBJ whole genome shotgun (WGS) entry which is preliminary data.</text>
</comment>
<dbReference type="OrthoDB" id="154414at2"/>
<reference evidence="3 4" key="1">
    <citation type="submission" date="2013-09" db="EMBL/GenBank/DDBJ databases">
        <title>Whole genome shotgun sequence of Novosphingobium tardaugens NBRC 16725.</title>
        <authorList>
            <person name="Isaki S."/>
            <person name="Hosoyama A."/>
            <person name="Tsuchikane K."/>
            <person name="Katsumata H."/>
            <person name="Ando Y."/>
            <person name="Yamazaki S."/>
            <person name="Fujita N."/>
        </authorList>
    </citation>
    <scope>NUCLEOTIDE SEQUENCE [LARGE SCALE GENOMIC DNA]</scope>
    <source>
        <strain evidence="3 4">NBRC 16725</strain>
    </source>
</reference>
<keyword evidence="4" id="KW-1185">Reference proteome</keyword>
<dbReference type="Pfam" id="PF13561">
    <property type="entry name" value="adh_short_C2"/>
    <property type="match status" value="1"/>
</dbReference>
<dbReference type="PANTHER" id="PTHR42879:SF2">
    <property type="entry name" value="3-OXOACYL-[ACYL-CARRIER-PROTEIN] REDUCTASE FABG"/>
    <property type="match status" value="1"/>
</dbReference>
<dbReference type="EMBL" id="BASZ01000001">
    <property type="protein sequence ID" value="GAD47529.1"/>
    <property type="molecule type" value="Genomic_DNA"/>
</dbReference>
<evidence type="ECO:0000313" key="3">
    <source>
        <dbReference type="EMBL" id="GAD47529.1"/>
    </source>
</evidence>
<dbReference type="eggNOG" id="COG1028">
    <property type="taxonomic scope" value="Bacteria"/>
</dbReference>
<dbReference type="GO" id="GO:0032787">
    <property type="term" value="P:monocarboxylic acid metabolic process"/>
    <property type="evidence" value="ECO:0007669"/>
    <property type="project" value="UniProtKB-ARBA"/>
</dbReference>
<accession>U2ZQ83</accession>
<dbReference type="InterPro" id="IPR020904">
    <property type="entry name" value="Sc_DH/Rdtase_CS"/>
</dbReference>
<dbReference type="InterPro" id="IPR036291">
    <property type="entry name" value="NAD(P)-bd_dom_sf"/>
</dbReference>
<dbReference type="PRINTS" id="PR00081">
    <property type="entry name" value="GDHRDH"/>
</dbReference>
<comment type="similarity">
    <text evidence="1">Belongs to the short-chain dehydrogenases/reductases (SDR) family.</text>
</comment>
<dbReference type="Gene3D" id="3.40.50.720">
    <property type="entry name" value="NAD(P)-binding Rossmann-like Domain"/>
    <property type="match status" value="1"/>
</dbReference>
<dbReference type="KEGG" id="ntd:EGO55_15665"/>
<dbReference type="InterPro" id="IPR050259">
    <property type="entry name" value="SDR"/>
</dbReference>
<evidence type="ECO:0000313" key="4">
    <source>
        <dbReference type="Proteomes" id="UP000016568"/>
    </source>
</evidence>
<keyword evidence="2" id="KW-0560">Oxidoreductase</keyword>
<dbReference type="PRINTS" id="PR00080">
    <property type="entry name" value="SDRFAMILY"/>
</dbReference>
<name>U2ZQ83_9SPHN</name>
<dbReference type="GO" id="GO:0016491">
    <property type="term" value="F:oxidoreductase activity"/>
    <property type="evidence" value="ECO:0007669"/>
    <property type="project" value="UniProtKB-KW"/>
</dbReference>
<evidence type="ECO:0000256" key="1">
    <source>
        <dbReference type="ARBA" id="ARBA00006484"/>
    </source>
</evidence>
<dbReference type="RefSeq" id="WP_021688436.1">
    <property type="nucleotide sequence ID" value="NZ_BASZ01000001.1"/>
</dbReference>
<dbReference type="SUPFAM" id="SSF51735">
    <property type="entry name" value="NAD(P)-binding Rossmann-fold domains"/>
    <property type="match status" value="1"/>
</dbReference>
<dbReference type="InterPro" id="IPR002347">
    <property type="entry name" value="SDR_fam"/>
</dbReference>
<evidence type="ECO:0000256" key="2">
    <source>
        <dbReference type="ARBA" id="ARBA00023002"/>
    </source>
</evidence>